<dbReference type="InterPro" id="IPR005119">
    <property type="entry name" value="LysR_subst-bd"/>
</dbReference>
<keyword evidence="2" id="KW-0805">Transcription regulation</keyword>
<keyword evidence="4" id="KW-0804">Transcription</keyword>
<dbReference type="InterPro" id="IPR058163">
    <property type="entry name" value="LysR-type_TF_proteobact-type"/>
</dbReference>
<dbReference type="Proteomes" id="UP001320831">
    <property type="component" value="Unassembled WGS sequence"/>
</dbReference>
<evidence type="ECO:0000259" key="5">
    <source>
        <dbReference type="PROSITE" id="PS50931"/>
    </source>
</evidence>
<dbReference type="InterPro" id="IPR036388">
    <property type="entry name" value="WH-like_DNA-bd_sf"/>
</dbReference>
<feature type="domain" description="HTH lysR-type" evidence="5">
    <location>
        <begin position="6"/>
        <end position="63"/>
    </location>
</feature>
<evidence type="ECO:0000256" key="2">
    <source>
        <dbReference type="ARBA" id="ARBA00023015"/>
    </source>
</evidence>
<organism evidence="6 7">
    <name type="scientific">Chelativorans salis</name>
    <dbReference type="NCBI Taxonomy" id="2978478"/>
    <lineage>
        <taxon>Bacteria</taxon>
        <taxon>Pseudomonadati</taxon>
        <taxon>Pseudomonadota</taxon>
        <taxon>Alphaproteobacteria</taxon>
        <taxon>Hyphomicrobiales</taxon>
        <taxon>Phyllobacteriaceae</taxon>
        <taxon>Chelativorans</taxon>
    </lineage>
</organism>
<name>A0ABT2LIP7_9HYPH</name>
<comment type="similarity">
    <text evidence="1">Belongs to the LysR transcriptional regulatory family.</text>
</comment>
<dbReference type="SUPFAM" id="SSF53850">
    <property type="entry name" value="Periplasmic binding protein-like II"/>
    <property type="match status" value="1"/>
</dbReference>
<evidence type="ECO:0000313" key="7">
    <source>
        <dbReference type="Proteomes" id="UP001320831"/>
    </source>
</evidence>
<keyword evidence="7" id="KW-1185">Reference proteome</keyword>
<dbReference type="PANTHER" id="PTHR30537">
    <property type="entry name" value="HTH-TYPE TRANSCRIPTIONAL REGULATOR"/>
    <property type="match status" value="1"/>
</dbReference>
<evidence type="ECO:0000256" key="3">
    <source>
        <dbReference type="ARBA" id="ARBA00023125"/>
    </source>
</evidence>
<proteinExistence type="inferred from homology"/>
<evidence type="ECO:0000256" key="1">
    <source>
        <dbReference type="ARBA" id="ARBA00009437"/>
    </source>
</evidence>
<dbReference type="PROSITE" id="PS50931">
    <property type="entry name" value="HTH_LYSR"/>
    <property type="match status" value="1"/>
</dbReference>
<dbReference type="SUPFAM" id="SSF46785">
    <property type="entry name" value="Winged helix' DNA-binding domain"/>
    <property type="match status" value="1"/>
</dbReference>
<dbReference type="InterPro" id="IPR000847">
    <property type="entry name" value="LysR_HTH_N"/>
</dbReference>
<keyword evidence="3" id="KW-0238">DNA-binding</keyword>
<dbReference type="Pfam" id="PF00126">
    <property type="entry name" value="HTH_1"/>
    <property type="match status" value="1"/>
</dbReference>
<evidence type="ECO:0000256" key="4">
    <source>
        <dbReference type="ARBA" id="ARBA00023163"/>
    </source>
</evidence>
<dbReference type="Gene3D" id="1.10.10.10">
    <property type="entry name" value="Winged helix-like DNA-binding domain superfamily/Winged helix DNA-binding domain"/>
    <property type="match status" value="1"/>
</dbReference>
<comment type="caution">
    <text evidence="6">The sequence shown here is derived from an EMBL/GenBank/DDBJ whole genome shotgun (WGS) entry which is preliminary data.</text>
</comment>
<dbReference type="Pfam" id="PF03466">
    <property type="entry name" value="LysR_substrate"/>
    <property type="match status" value="1"/>
</dbReference>
<dbReference type="PRINTS" id="PR00039">
    <property type="entry name" value="HTHLYSR"/>
</dbReference>
<dbReference type="InterPro" id="IPR036390">
    <property type="entry name" value="WH_DNA-bd_sf"/>
</dbReference>
<dbReference type="Gene3D" id="3.40.190.10">
    <property type="entry name" value="Periplasmic binding protein-like II"/>
    <property type="match status" value="2"/>
</dbReference>
<sequence>MTQRLPNLNAVRAFDAAARHQSFTRAADELGVTHASISRYVKNLEAQLGVTLFERRHRQVVLTPAGARYADVVSDALALISIETGTRATRNVKGKVVVEIDSDLAVLWLMPLLDNEVLDGLGIELELRSYPEPPRTIAPDTDLAITWGPMNVPGFSRELFLSFTMFPVCAPQREEHVRMHGLAANKLIYDRGVSTWDQFLKRAGTGLDAAEGHLIFHRTHLCMEAAARGLGVAVGDDVTAAAMLREGRLVRPFGPSMPGRQSYHLSTASRGPVRPPVAALRSWLLEQAADHVRWAREAGLSPPLEK</sequence>
<protein>
    <submittedName>
        <fullName evidence="6">LysR family transcriptional regulator</fullName>
    </submittedName>
</protein>
<dbReference type="PANTHER" id="PTHR30537:SF74">
    <property type="entry name" value="HTH-TYPE TRANSCRIPTIONAL REGULATOR TRPI"/>
    <property type="match status" value="1"/>
</dbReference>
<dbReference type="RefSeq" id="WP_260900849.1">
    <property type="nucleotide sequence ID" value="NZ_JAOCZP010000001.1"/>
</dbReference>
<accession>A0ABT2LIP7</accession>
<evidence type="ECO:0000313" key="6">
    <source>
        <dbReference type="EMBL" id="MCT7374450.1"/>
    </source>
</evidence>
<gene>
    <name evidence="6" type="ORF">N5A92_05315</name>
</gene>
<reference evidence="6 7" key="1">
    <citation type="submission" date="2022-09" db="EMBL/GenBank/DDBJ databases">
        <title>Chelativorans salina sp. nov., a novel slightly halophilic bacterium isolated from a saline lake sediment enrichment.</title>
        <authorList>
            <person name="Gao L."/>
            <person name="Fang B.-Z."/>
            <person name="Li W.-J."/>
        </authorList>
    </citation>
    <scope>NUCLEOTIDE SEQUENCE [LARGE SCALE GENOMIC DNA]</scope>
    <source>
        <strain evidence="6 7">EGI FJ00035</strain>
    </source>
</reference>
<dbReference type="EMBL" id="JAOCZP010000001">
    <property type="protein sequence ID" value="MCT7374450.1"/>
    <property type="molecule type" value="Genomic_DNA"/>
</dbReference>